<organism evidence="1">
    <name type="scientific">Anguilla anguilla</name>
    <name type="common">European freshwater eel</name>
    <name type="synonym">Muraena anguilla</name>
    <dbReference type="NCBI Taxonomy" id="7936"/>
    <lineage>
        <taxon>Eukaryota</taxon>
        <taxon>Metazoa</taxon>
        <taxon>Chordata</taxon>
        <taxon>Craniata</taxon>
        <taxon>Vertebrata</taxon>
        <taxon>Euteleostomi</taxon>
        <taxon>Actinopterygii</taxon>
        <taxon>Neopterygii</taxon>
        <taxon>Teleostei</taxon>
        <taxon>Anguilliformes</taxon>
        <taxon>Anguillidae</taxon>
        <taxon>Anguilla</taxon>
    </lineage>
</organism>
<dbReference type="AlphaFoldDB" id="A0A0E9ULJ0"/>
<evidence type="ECO:0000313" key="1">
    <source>
        <dbReference type="EMBL" id="JAH65803.1"/>
    </source>
</evidence>
<sequence length="18" mass="2328">MERQLKKVDFYRYDYCLG</sequence>
<reference evidence="1" key="2">
    <citation type="journal article" date="2015" name="Fish Shellfish Immunol.">
        <title>Early steps in the European eel (Anguilla anguilla)-Vibrio vulnificus interaction in the gills: Role of the RtxA13 toxin.</title>
        <authorList>
            <person name="Callol A."/>
            <person name="Pajuelo D."/>
            <person name="Ebbesson L."/>
            <person name="Teles M."/>
            <person name="MacKenzie S."/>
            <person name="Amaro C."/>
        </authorList>
    </citation>
    <scope>NUCLEOTIDE SEQUENCE</scope>
</reference>
<accession>A0A0E9ULJ0</accession>
<dbReference type="EMBL" id="GBXM01042774">
    <property type="protein sequence ID" value="JAH65803.1"/>
    <property type="molecule type" value="Transcribed_RNA"/>
</dbReference>
<name>A0A0E9ULJ0_ANGAN</name>
<proteinExistence type="predicted"/>
<protein>
    <submittedName>
        <fullName evidence="1">Uncharacterized protein</fullName>
    </submittedName>
</protein>
<reference evidence="1" key="1">
    <citation type="submission" date="2014-11" db="EMBL/GenBank/DDBJ databases">
        <authorList>
            <person name="Amaro Gonzalez C."/>
        </authorList>
    </citation>
    <scope>NUCLEOTIDE SEQUENCE</scope>
</reference>